<dbReference type="PANTHER" id="PTHR30346">
    <property type="entry name" value="TRANSCRIPTIONAL DUAL REGULATOR HCAR-RELATED"/>
    <property type="match status" value="1"/>
</dbReference>
<comment type="similarity">
    <text evidence="1">Belongs to the LysR transcriptional regulatory family.</text>
</comment>
<protein>
    <submittedName>
        <fullName evidence="6">LysR family transcriptional regulator</fullName>
    </submittedName>
</protein>
<name>A0A857J902_9BURK</name>
<evidence type="ECO:0000256" key="4">
    <source>
        <dbReference type="ARBA" id="ARBA00023163"/>
    </source>
</evidence>
<evidence type="ECO:0000313" key="7">
    <source>
        <dbReference type="Proteomes" id="UP000464787"/>
    </source>
</evidence>
<dbReference type="PRINTS" id="PR00039">
    <property type="entry name" value="HTHLYSR"/>
</dbReference>
<sequence length="299" mass="32583">MLKELRTFLAVARHGTFSRTADRIGLTQSAVSAQMQRLEQSLGFALFDRHGRLATLNAAGHATVERAELLLAQYEQLHRKPGSDEAAVLLRIGAIASVQAAGLPDAMAALHGEFPRLRMRVLPGVSLSLLGQVDAGELDAAVMIRPPFALPAELAWHPLWSERFVLVAPAAAKGRDWRRLLQERPFLRYDRSSFGGRLVAQFLQAQGLEVQEAVEMDELGGLMKLVANGLGVALLPQSRPHFPAPEGVRVIGLGEAEFHREIGMAERVRNSHAAIVQSLREALRETGQASAGRSRRPPG</sequence>
<dbReference type="Gene3D" id="3.40.190.10">
    <property type="entry name" value="Periplasmic binding protein-like II"/>
    <property type="match status" value="2"/>
</dbReference>
<dbReference type="PROSITE" id="PS50931">
    <property type="entry name" value="HTH_LYSR"/>
    <property type="match status" value="1"/>
</dbReference>
<dbReference type="InterPro" id="IPR005119">
    <property type="entry name" value="LysR_subst-bd"/>
</dbReference>
<dbReference type="FunFam" id="1.10.10.10:FF:000001">
    <property type="entry name" value="LysR family transcriptional regulator"/>
    <property type="match status" value="1"/>
</dbReference>
<proteinExistence type="inferred from homology"/>
<keyword evidence="2" id="KW-0805">Transcription regulation</keyword>
<dbReference type="Gene3D" id="1.10.10.10">
    <property type="entry name" value="Winged helix-like DNA-binding domain superfamily/Winged helix DNA-binding domain"/>
    <property type="match status" value="1"/>
</dbReference>
<keyword evidence="3" id="KW-0238">DNA-binding</keyword>
<evidence type="ECO:0000256" key="3">
    <source>
        <dbReference type="ARBA" id="ARBA00023125"/>
    </source>
</evidence>
<dbReference type="SUPFAM" id="SSF46785">
    <property type="entry name" value="Winged helix' DNA-binding domain"/>
    <property type="match status" value="1"/>
</dbReference>
<dbReference type="EMBL" id="CP047650">
    <property type="protein sequence ID" value="QHI99703.1"/>
    <property type="molecule type" value="Genomic_DNA"/>
</dbReference>
<dbReference type="GO" id="GO:0003677">
    <property type="term" value="F:DNA binding"/>
    <property type="evidence" value="ECO:0007669"/>
    <property type="project" value="UniProtKB-KW"/>
</dbReference>
<dbReference type="CDD" id="cd08427">
    <property type="entry name" value="PBP2_LTTR_like_2"/>
    <property type="match status" value="1"/>
</dbReference>
<gene>
    <name evidence="6" type="ORF">GT347_18000</name>
</gene>
<evidence type="ECO:0000259" key="5">
    <source>
        <dbReference type="PROSITE" id="PS50931"/>
    </source>
</evidence>
<accession>A0A857J902</accession>
<evidence type="ECO:0000313" key="6">
    <source>
        <dbReference type="EMBL" id="QHI99703.1"/>
    </source>
</evidence>
<dbReference type="GO" id="GO:0003700">
    <property type="term" value="F:DNA-binding transcription factor activity"/>
    <property type="evidence" value="ECO:0007669"/>
    <property type="project" value="InterPro"/>
</dbReference>
<organism evidence="6 7">
    <name type="scientific">Xylophilus rhododendri</name>
    <dbReference type="NCBI Taxonomy" id="2697032"/>
    <lineage>
        <taxon>Bacteria</taxon>
        <taxon>Pseudomonadati</taxon>
        <taxon>Pseudomonadota</taxon>
        <taxon>Betaproteobacteria</taxon>
        <taxon>Burkholderiales</taxon>
        <taxon>Xylophilus</taxon>
    </lineage>
</organism>
<dbReference type="SUPFAM" id="SSF53850">
    <property type="entry name" value="Periplasmic binding protein-like II"/>
    <property type="match status" value="1"/>
</dbReference>
<dbReference type="InterPro" id="IPR036388">
    <property type="entry name" value="WH-like_DNA-bd_sf"/>
</dbReference>
<evidence type="ECO:0000256" key="1">
    <source>
        <dbReference type="ARBA" id="ARBA00009437"/>
    </source>
</evidence>
<keyword evidence="7" id="KW-1185">Reference proteome</keyword>
<dbReference type="KEGG" id="xyk:GT347_18000"/>
<dbReference type="GO" id="GO:0032993">
    <property type="term" value="C:protein-DNA complex"/>
    <property type="evidence" value="ECO:0007669"/>
    <property type="project" value="TreeGrafter"/>
</dbReference>
<dbReference type="Proteomes" id="UP000464787">
    <property type="component" value="Chromosome"/>
</dbReference>
<dbReference type="PANTHER" id="PTHR30346:SF29">
    <property type="entry name" value="LYSR SUBSTRATE-BINDING"/>
    <property type="match status" value="1"/>
</dbReference>
<evidence type="ECO:0000256" key="2">
    <source>
        <dbReference type="ARBA" id="ARBA00023015"/>
    </source>
</evidence>
<dbReference type="Pfam" id="PF03466">
    <property type="entry name" value="LysR_substrate"/>
    <property type="match status" value="1"/>
</dbReference>
<dbReference type="InterPro" id="IPR000847">
    <property type="entry name" value="LysR_HTH_N"/>
</dbReference>
<keyword evidence="4" id="KW-0804">Transcription</keyword>
<feature type="domain" description="HTH lysR-type" evidence="5">
    <location>
        <begin position="1"/>
        <end position="57"/>
    </location>
</feature>
<reference evidence="6 7" key="1">
    <citation type="submission" date="2020-01" db="EMBL/GenBank/DDBJ databases">
        <title>Genome sequencing of strain KACC 21265.</title>
        <authorList>
            <person name="Heo J."/>
            <person name="Kim S.-J."/>
            <person name="Kim J.-S."/>
            <person name="Hong S.-B."/>
            <person name="Kwon S.-W."/>
        </authorList>
    </citation>
    <scope>NUCLEOTIDE SEQUENCE [LARGE SCALE GENOMIC DNA]</scope>
    <source>
        <strain evidence="6 7">KACC 21265</strain>
    </source>
</reference>
<dbReference type="Pfam" id="PF00126">
    <property type="entry name" value="HTH_1"/>
    <property type="match status" value="1"/>
</dbReference>
<dbReference type="InterPro" id="IPR036390">
    <property type="entry name" value="WH_DNA-bd_sf"/>
</dbReference>
<dbReference type="AlphaFoldDB" id="A0A857J902"/>
<dbReference type="RefSeq" id="WP_160553514.1">
    <property type="nucleotide sequence ID" value="NZ_CP047650.1"/>
</dbReference>